<evidence type="ECO:0000256" key="6">
    <source>
        <dbReference type="SAM" id="Phobius"/>
    </source>
</evidence>
<feature type="transmembrane region" description="Helical" evidence="6">
    <location>
        <begin position="177"/>
        <end position="197"/>
    </location>
</feature>
<comment type="caution">
    <text evidence="8">The sequence shown here is derived from an EMBL/GenBank/DDBJ whole genome shotgun (WGS) entry which is preliminary data.</text>
</comment>
<dbReference type="Pfam" id="PF11700">
    <property type="entry name" value="ATG22"/>
    <property type="match status" value="1"/>
</dbReference>
<dbReference type="EMBL" id="BOPG01000025">
    <property type="protein sequence ID" value="GIJ56612.1"/>
    <property type="molecule type" value="Genomic_DNA"/>
</dbReference>
<dbReference type="Proteomes" id="UP000612585">
    <property type="component" value="Unassembled WGS sequence"/>
</dbReference>
<reference evidence="8" key="1">
    <citation type="submission" date="2021-01" db="EMBL/GenBank/DDBJ databases">
        <title>Whole genome shotgun sequence of Virgisporangium aurantiacum NBRC 16421.</title>
        <authorList>
            <person name="Komaki H."/>
            <person name="Tamura T."/>
        </authorList>
    </citation>
    <scope>NUCLEOTIDE SEQUENCE</scope>
    <source>
        <strain evidence="8">NBRC 16421</strain>
    </source>
</reference>
<evidence type="ECO:0000256" key="2">
    <source>
        <dbReference type="ARBA" id="ARBA00022448"/>
    </source>
</evidence>
<feature type="domain" description="Major facilitator superfamily (MFS) profile" evidence="7">
    <location>
        <begin position="267"/>
        <end position="461"/>
    </location>
</feature>
<comment type="subcellular location">
    <subcellularLocation>
        <location evidence="1">Cell membrane</location>
        <topology evidence="1">Multi-pass membrane protein</topology>
    </subcellularLocation>
</comment>
<evidence type="ECO:0000256" key="4">
    <source>
        <dbReference type="ARBA" id="ARBA00022989"/>
    </source>
</evidence>
<protein>
    <submittedName>
        <fullName evidence="8">MFS transporter</fullName>
    </submittedName>
</protein>
<dbReference type="AlphaFoldDB" id="A0A8J3Z4G5"/>
<feature type="transmembrane region" description="Helical" evidence="6">
    <location>
        <begin position="358"/>
        <end position="377"/>
    </location>
</feature>
<evidence type="ECO:0000313" key="9">
    <source>
        <dbReference type="Proteomes" id="UP000612585"/>
    </source>
</evidence>
<keyword evidence="2" id="KW-0813">Transport</keyword>
<feature type="transmembrane region" description="Helical" evidence="6">
    <location>
        <begin position="334"/>
        <end position="352"/>
    </location>
</feature>
<organism evidence="8 9">
    <name type="scientific">Virgisporangium aurantiacum</name>
    <dbReference type="NCBI Taxonomy" id="175570"/>
    <lineage>
        <taxon>Bacteria</taxon>
        <taxon>Bacillati</taxon>
        <taxon>Actinomycetota</taxon>
        <taxon>Actinomycetes</taxon>
        <taxon>Micromonosporales</taxon>
        <taxon>Micromonosporaceae</taxon>
        <taxon>Virgisporangium</taxon>
    </lineage>
</organism>
<evidence type="ECO:0000313" key="8">
    <source>
        <dbReference type="EMBL" id="GIJ56612.1"/>
    </source>
</evidence>
<keyword evidence="9" id="KW-1185">Reference proteome</keyword>
<dbReference type="PANTHER" id="PTHR23519:SF1">
    <property type="entry name" value="AUTOPHAGY-RELATED PROTEIN 22"/>
    <property type="match status" value="1"/>
</dbReference>
<evidence type="ECO:0000256" key="3">
    <source>
        <dbReference type="ARBA" id="ARBA00022692"/>
    </source>
</evidence>
<dbReference type="Gene3D" id="1.20.1250.20">
    <property type="entry name" value="MFS general substrate transporter like domains"/>
    <property type="match status" value="1"/>
</dbReference>
<keyword evidence="5 6" id="KW-0472">Membrane</keyword>
<dbReference type="RefSeq" id="WP_203995308.1">
    <property type="nucleotide sequence ID" value="NZ_BOPG01000025.1"/>
</dbReference>
<gene>
    <name evidence="8" type="ORF">Vau01_041280</name>
</gene>
<dbReference type="GO" id="GO:0022857">
    <property type="term" value="F:transmembrane transporter activity"/>
    <property type="evidence" value="ECO:0007669"/>
    <property type="project" value="InterPro"/>
</dbReference>
<feature type="transmembrane region" description="Helical" evidence="6">
    <location>
        <begin position="303"/>
        <end position="322"/>
    </location>
</feature>
<dbReference type="PROSITE" id="PS50850">
    <property type="entry name" value="MFS"/>
    <property type="match status" value="1"/>
</dbReference>
<accession>A0A8J3Z4G5</accession>
<dbReference type="SUPFAM" id="SSF103473">
    <property type="entry name" value="MFS general substrate transporter"/>
    <property type="match status" value="1"/>
</dbReference>
<dbReference type="InterPro" id="IPR050495">
    <property type="entry name" value="ATG22/LtaA_families"/>
</dbReference>
<feature type="transmembrane region" description="Helical" evidence="6">
    <location>
        <begin position="136"/>
        <end position="156"/>
    </location>
</feature>
<name>A0A8J3Z4G5_9ACTN</name>
<proteinExistence type="predicted"/>
<dbReference type="InterPro" id="IPR020846">
    <property type="entry name" value="MFS_dom"/>
</dbReference>
<evidence type="ECO:0000259" key="7">
    <source>
        <dbReference type="PROSITE" id="PS50850"/>
    </source>
</evidence>
<feature type="transmembrane region" description="Helical" evidence="6">
    <location>
        <begin position="209"/>
        <end position="231"/>
    </location>
</feature>
<keyword evidence="4 6" id="KW-1133">Transmembrane helix</keyword>
<feature type="transmembrane region" description="Helical" evidence="6">
    <location>
        <begin position="262"/>
        <end position="278"/>
    </location>
</feature>
<keyword evidence="3 6" id="KW-0812">Transmembrane</keyword>
<dbReference type="InterPro" id="IPR036259">
    <property type="entry name" value="MFS_trans_sf"/>
</dbReference>
<dbReference type="GO" id="GO:0005886">
    <property type="term" value="C:plasma membrane"/>
    <property type="evidence" value="ECO:0007669"/>
    <property type="project" value="UniProtKB-SubCell"/>
</dbReference>
<evidence type="ECO:0000256" key="5">
    <source>
        <dbReference type="ARBA" id="ARBA00023136"/>
    </source>
</evidence>
<dbReference type="InterPro" id="IPR024671">
    <property type="entry name" value="Atg22-like"/>
</dbReference>
<sequence>MALPLVVEGEPPASPSTRQEKRAWYWYDWANSAFYTVVITTFLGPYLTSIAERAAGCPDDACPKDATIGVLGFDIAPGSLYPYSASLAVFLTVFVLPVMGAVADRSYHKKELMAGAAYIGSAATVAFLFLTGERYLLGAALFLVANIAFGASIVVYHSFLPQISNAEERDHVSSVGWAFGYLGGGTLLAINVAAVLFKDNLGMTTGEVARWSLVSAGLWWAGFTTIPLIGLKNRPPAAELARPDGNLLTDGFKQLWETVKSLRAYPLTLFFLAAYLIYNDGIQTVITMSSTYADKQLHLDDDVLVPTILMVQFLAFFGALGLGALAKRIGAWKALLISLGLWILVVVGAFFLPEKQAVPFIALGGGIGLVLGGSQALSRSLFSQLIPKGREGEYFGLYEISDKGTSWLGPLLFGLAYDVTRSYRVAIFSLLVFFVVGMVLLFFVPMRRAIEAAGNTPPSRL</sequence>
<evidence type="ECO:0000256" key="1">
    <source>
        <dbReference type="ARBA" id="ARBA00004651"/>
    </source>
</evidence>
<feature type="transmembrane region" description="Helical" evidence="6">
    <location>
        <begin position="423"/>
        <end position="444"/>
    </location>
</feature>
<feature type="transmembrane region" description="Helical" evidence="6">
    <location>
        <begin position="80"/>
        <end position="100"/>
    </location>
</feature>
<feature type="transmembrane region" description="Helical" evidence="6">
    <location>
        <begin position="112"/>
        <end position="130"/>
    </location>
</feature>
<dbReference type="PANTHER" id="PTHR23519">
    <property type="entry name" value="AUTOPHAGY-RELATED PROTEIN 22"/>
    <property type="match status" value="1"/>
</dbReference>